<feature type="region of interest" description="Disordered" evidence="1">
    <location>
        <begin position="112"/>
        <end position="141"/>
    </location>
</feature>
<sequence length="141" mass="15578">MGHLTQSGDVCASRIEVVVLGMIEWASVAVLDHIMVKMRENREMIDGHRLALDDLVVRIETCEQDVPTSSEISLASMPKDFIREDAVVESEVETDDSEISIRDATVYDDLEDLEGDMVQTPMQDSSRETSMKGSSGAKDAD</sequence>
<protein>
    <submittedName>
        <fullName evidence="3">Uncharacterized protein LOC107013293</fullName>
    </submittedName>
</protein>
<name>A0ABM1GBL1_SOLPN</name>
<evidence type="ECO:0000313" key="3">
    <source>
        <dbReference type="RefSeq" id="XP_015068725.1"/>
    </source>
</evidence>
<proteinExistence type="predicted"/>
<dbReference type="GeneID" id="107013293"/>
<evidence type="ECO:0000256" key="1">
    <source>
        <dbReference type="SAM" id="MobiDB-lite"/>
    </source>
</evidence>
<organism evidence="2 3">
    <name type="scientific">Solanum pennellii</name>
    <name type="common">Tomato</name>
    <name type="synonym">Lycopersicon pennellii</name>
    <dbReference type="NCBI Taxonomy" id="28526"/>
    <lineage>
        <taxon>Eukaryota</taxon>
        <taxon>Viridiplantae</taxon>
        <taxon>Streptophyta</taxon>
        <taxon>Embryophyta</taxon>
        <taxon>Tracheophyta</taxon>
        <taxon>Spermatophyta</taxon>
        <taxon>Magnoliopsida</taxon>
        <taxon>eudicotyledons</taxon>
        <taxon>Gunneridae</taxon>
        <taxon>Pentapetalae</taxon>
        <taxon>asterids</taxon>
        <taxon>lamiids</taxon>
        <taxon>Solanales</taxon>
        <taxon>Solanaceae</taxon>
        <taxon>Solanoideae</taxon>
        <taxon>Solaneae</taxon>
        <taxon>Solanum</taxon>
        <taxon>Solanum subgen. Lycopersicon</taxon>
    </lineage>
</organism>
<evidence type="ECO:0000313" key="2">
    <source>
        <dbReference type="Proteomes" id="UP000694930"/>
    </source>
</evidence>
<accession>A0ABM1GBL1</accession>
<reference evidence="2" key="1">
    <citation type="journal article" date="2014" name="Nat. Genet.">
        <title>The genome of the stress-tolerant wild tomato species Solanum pennellii.</title>
        <authorList>
            <person name="Bolger A."/>
            <person name="Scossa F."/>
            <person name="Bolger M.E."/>
            <person name="Lanz C."/>
            <person name="Maumus F."/>
            <person name="Tohge T."/>
            <person name="Quesneville H."/>
            <person name="Alseekh S."/>
            <person name="Sorensen I."/>
            <person name="Lichtenstein G."/>
            <person name="Fich E.A."/>
            <person name="Conte M."/>
            <person name="Keller H."/>
            <person name="Schneeberger K."/>
            <person name="Schwacke R."/>
            <person name="Ofner I."/>
            <person name="Vrebalov J."/>
            <person name="Xu Y."/>
            <person name="Osorio S."/>
            <person name="Aflitos S.A."/>
            <person name="Schijlen E."/>
            <person name="Jimenez-Gomez J.M."/>
            <person name="Ryngajllo M."/>
            <person name="Kimura S."/>
            <person name="Kumar R."/>
            <person name="Koenig D."/>
            <person name="Headland L.R."/>
            <person name="Maloof J.N."/>
            <person name="Sinha N."/>
            <person name="van Ham R.C."/>
            <person name="Lankhorst R.K."/>
            <person name="Mao L."/>
            <person name="Vogel A."/>
            <person name="Arsova B."/>
            <person name="Panstruga R."/>
            <person name="Fei Z."/>
            <person name="Rose J.K."/>
            <person name="Zamir D."/>
            <person name="Carrari F."/>
            <person name="Giovannoni J.J."/>
            <person name="Weigel D."/>
            <person name="Usadel B."/>
            <person name="Fernie A.R."/>
        </authorList>
    </citation>
    <scope>NUCLEOTIDE SEQUENCE [LARGE SCALE GENOMIC DNA]</scope>
    <source>
        <strain evidence="2">cv. LA0716</strain>
    </source>
</reference>
<dbReference type="RefSeq" id="XP_015068725.1">
    <property type="nucleotide sequence ID" value="XM_015213239.1"/>
</dbReference>
<dbReference type="Proteomes" id="UP000694930">
    <property type="component" value="Chromosome 3"/>
</dbReference>
<reference evidence="3" key="2">
    <citation type="submission" date="2025-08" db="UniProtKB">
        <authorList>
            <consortium name="RefSeq"/>
        </authorList>
    </citation>
    <scope>IDENTIFICATION</scope>
</reference>
<keyword evidence="2" id="KW-1185">Reference proteome</keyword>
<gene>
    <name evidence="3" type="primary">LOC107013293</name>
</gene>